<evidence type="ECO:0000313" key="2">
    <source>
        <dbReference type="EMBL" id="RRT46562.1"/>
    </source>
</evidence>
<name>A0A426Y483_ENSVE</name>
<sequence length="94" mass="10680">MFLLRFCNSGIKAKVVRAKDCFRLRVMRLNRVELFYAFLLHFHSKGSEERGWQVMARASIGVVDYGQDLYRGGPTRSGPLARATKGQHLPAVKP</sequence>
<feature type="region of interest" description="Disordered" evidence="1">
    <location>
        <begin position="72"/>
        <end position="94"/>
    </location>
</feature>
<dbReference type="Proteomes" id="UP000287651">
    <property type="component" value="Unassembled WGS sequence"/>
</dbReference>
<evidence type="ECO:0000256" key="1">
    <source>
        <dbReference type="SAM" id="MobiDB-lite"/>
    </source>
</evidence>
<reference evidence="2 3" key="1">
    <citation type="journal article" date="2014" name="Agronomy (Basel)">
        <title>A Draft Genome Sequence for Ensete ventricosum, the Drought-Tolerant Tree Against Hunger.</title>
        <authorList>
            <person name="Harrison J."/>
            <person name="Moore K.A."/>
            <person name="Paszkiewicz K."/>
            <person name="Jones T."/>
            <person name="Grant M."/>
            <person name="Ambacheew D."/>
            <person name="Muzemil S."/>
            <person name="Studholme D.J."/>
        </authorList>
    </citation>
    <scope>NUCLEOTIDE SEQUENCE [LARGE SCALE GENOMIC DNA]</scope>
</reference>
<evidence type="ECO:0000313" key="3">
    <source>
        <dbReference type="Proteomes" id="UP000287651"/>
    </source>
</evidence>
<proteinExistence type="predicted"/>
<gene>
    <name evidence="2" type="ORF">B296_00000868</name>
</gene>
<dbReference type="EMBL" id="AMZH03015104">
    <property type="protein sequence ID" value="RRT46562.1"/>
    <property type="molecule type" value="Genomic_DNA"/>
</dbReference>
<organism evidence="2 3">
    <name type="scientific">Ensete ventricosum</name>
    <name type="common">Abyssinian banana</name>
    <name type="synonym">Musa ensete</name>
    <dbReference type="NCBI Taxonomy" id="4639"/>
    <lineage>
        <taxon>Eukaryota</taxon>
        <taxon>Viridiplantae</taxon>
        <taxon>Streptophyta</taxon>
        <taxon>Embryophyta</taxon>
        <taxon>Tracheophyta</taxon>
        <taxon>Spermatophyta</taxon>
        <taxon>Magnoliopsida</taxon>
        <taxon>Liliopsida</taxon>
        <taxon>Zingiberales</taxon>
        <taxon>Musaceae</taxon>
        <taxon>Ensete</taxon>
    </lineage>
</organism>
<accession>A0A426Y483</accession>
<dbReference type="AlphaFoldDB" id="A0A426Y483"/>
<comment type="caution">
    <text evidence="2">The sequence shown here is derived from an EMBL/GenBank/DDBJ whole genome shotgun (WGS) entry which is preliminary data.</text>
</comment>
<protein>
    <submittedName>
        <fullName evidence="2">Uncharacterized protein</fullName>
    </submittedName>
</protein>